<dbReference type="InterPro" id="IPR050156">
    <property type="entry name" value="TC-AMP_synthase_SUA5"/>
</dbReference>
<evidence type="ECO:0000256" key="10">
    <source>
        <dbReference type="ARBA" id="ARBA00029774"/>
    </source>
</evidence>
<evidence type="ECO:0000256" key="9">
    <source>
        <dbReference type="ARBA" id="ARBA00022840"/>
    </source>
</evidence>
<dbReference type="GO" id="GO:0008033">
    <property type="term" value="P:tRNA processing"/>
    <property type="evidence" value="ECO:0007669"/>
    <property type="project" value="UniProtKB-KW"/>
</dbReference>
<dbReference type="EMBL" id="DRPZ01000041">
    <property type="protein sequence ID" value="HGY08712.1"/>
    <property type="molecule type" value="Genomic_DNA"/>
</dbReference>
<dbReference type="GO" id="GO:0005737">
    <property type="term" value="C:cytoplasm"/>
    <property type="evidence" value="ECO:0007669"/>
    <property type="project" value="UniProtKB-SubCell"/>
</dbReference>
<evidence type="ECO:0000256" key="5">
    <source>
        <dbReference type="ARBA" id="ARBA00022679"/>
    </source>
</evidence>
<keyword evidence="7" id="KW-0548">Nucleotidyltransferase</keyword>
<evidence type="ECO:0000256" key="7">
    <source>
        <dbReference type="ARBA" id="ARBA00022695"/>
    </source>
</evidence>
<name>A0A7C4ZC46_9DEIN</name>
<keyword evidence="9" id="KW-0067">ATP-binding</keyword>
<dbReference type="SUPFAM" id="SSF55821">
    <property type="entry name" value="YrdC/RibB"/>
    <property type="match status" value="1"/>
</dbReference>
<dbReference type="GO" id="GO:0006450">
    <property type="term" value="P:regulation of translational fidelity"/>
    <property type="evidence" value="ECO:0007669"/>
    <property type="project" value="TreeGrafter"/>
</dbReference>
<evidence type="ECO:0000256" key="4">
    <source>
        <dbReference type="ARBA" id="ARBA00022490"/>
    </source>
</evidence>
<dbReference type="PANTHER" id="PTHR17490:SF16">
    <property type="entry name" value="THREONYLCARBAMOYL-AMP SYNTHASE"/>
    <property type="match status" value="1"/>
</dbReference>
<evidence type="ECO:0000313" key="13">
    <source>
        <dbReference type="EMBL" id="HGY08712.1"/>
    </source>
</evidence>
<dbReference type="GO" id="GO:0061710">
    <property type="term" value="F:L-threonylcarbamoyladenylate synthase"/>
    <property type="evidence" value="ECO:0007669"/>
    <property type="project" value="UniProtKB-EC"/>
</dbReference>
<dbReference type="GO" id="GO:0000049">
    <property type="term" value="F:tRNA binding"/>
    <property type="evidence" value="ECO:0007669"/>
    <property type="project" value="TreeGrafter"/>
</dbReference>
<feature type="domain" description="YrdC-like" evidence="12">
    <location>
        <begin position="3"/>
        <end position="186"/>
    </location>
</feature>
<keyword evidence="4" id="KW-0963">Cytoplasm</keyword>
<sequence length="198" mass="20925">MAESAFEPSLEVLRAGGVLAWPTDTTWGLVARADRPEALARIYRLKGRPADKPLQLLVADLETALALLDPGWDPAPFVRLAKAFWPGALTLVAPAGPAAPAACVREGRVGLRQPADAELRRLLAAVGGYAAATSLNPSGRPPVRSYREALRYADRVDRVHPGEAGGELASTVVDVERGEVLREGAVPAEAISKVLEAP</sequence>
<dbReference type="InterPro" id="IPR017945">
    <property type="entry name" value="DHBP_synth_RibB-like_a/b_dom"/>
</dbReference>
<reference evidence="13" key="1">
    <citation type="journal article" date="2020" name="mSystems">
        <title>Genome- and Community-Level Interaction Insights into Carbon Utilization and Element Cycling Functions of Hydrothermarchaeota in Hydrothermal Sediment.</title>
        <authorList>
            <person name="Zhou Z."/>
            <person name="Liu Y."/>
            <person name="Xu W."/>
            <person name="Pan J."/>
            <person name="Luo Z.H."/>
            <person name="Li M."/>
        </authorList>
    </citation>
    <scope>NUCLEOTIDE SEQUENCE [LARGE SCALE GENOMIC DNA]</scope>
    <source>
        <strain evidence="13">HyVt-570</strain>
    </source>
</reference>
<evidence type="ECO:0000256" key="6">
    <source>
        <dbReference type="ARBA" id="ARBA00022694"/>
    </source>
</evidence>
<gene>
    <name evidence="13" type="ORF">ENK37_01465</name>
</gene>
<evidence type="ECO:0000259" key="12">
    <source>
        <dbReference type="PROSITE" id="PS51163"/>
    </source>
</evidence>
<comment type="similarity">
    <text evidence="2">Belongs to the SUA5 family.</text>
</comment>
<dbReference type="PANTHER" id="PTHR17490">
    <property type="entry name" value="SUA5"/>
    <property type="match status" value="1"/>
</dbReference>
<dbReference type="Proteomes" id="UP000885759">
    <property type="component" value="Unassembled WGS sequence"/>
</dbReference>
<dbReference type="Gene3D" id="3.90.870.10">
    <property type="entry name" value="DHBP synthase"/>
    <property type="match status" value="1"/>
</dbReference>
<evidence type="ECO:0000256" key="11">
    <source>
        <dbReference type="ARBA" id="ARBA00048366"/>
    </source>
</evidence>
<evidence type="ECO:0000256" key="1">
    <source>
        <dbReference type="ARBA" id="ARBA00004496"/>
    </source>
</evidence>
<proteinExistence type="inferred from homology"/>
<dbReference type="GO" id="GO:0003725">
    <property type="term" value="F:double-stranded RNA binding"/>
    <property type="evidence" value="ECO:0007669"/>
    <property type="project" value="InterPro"/>
</dbReference>
<evidence type="ECO:0000256" key="3">
    <source>
        <dbReference type="ARBA" id="ARBA00012584"/>
    </source>
</evidence>
<dbReference type="PROSITE" id="PS51163">
    <property type="entry name" value="YRDC"/>
    <property type="match status" value="1"/>
</dbReference>
<dbReference type="Pfam" id="PF01300">
    <property type="entry name" value="Sua5_yciO_yrdC"/>
    <property type="match status" value="1"/>
</dbReference>
<dbReference type="GO" id="GO:0005524">
    <property type="term" value="F:ATP binding"/>
    <property type="evidence" value="ECO:0007669"/>
    <property type="project" value="UniProtKB-KW"/>
</dbReference>
<evidence type="ECO:0000256" key="2">
    <source>
        <dbReference type="ARBA" id="ARBA00007663"/>
    </source>
</evidence>
<protein>
    <recommendedName>
        <fullName evidence="10">L-threonylcarbamoyladenylate synthase</fullName>
        <ecNumber evidence="3">2.7.7.87</ecNumber>
    </recommendedName>
    <alternativeName>
        <fullName evidence="10">L-threonylcarbamoyladenylate synthase</fullName>
    </alternativeName>
</protein>
<dbReference type="InterPro" id="IPR006070">
    <property type="entry name" value="Sua5-like_dom"/>
</dbReference>
<dbReference type="AlphaFoldDB" id="A0A7C4ZC46"/>
<comment type="catalytic activity">
    <reaction evidence="11">
        <text>L-threonine + hydrogencarbonate + ATP = L-threonylcarbamoyladenylate + diphosphate + H2O</text>
        <dbReference type="Rhea" id="RHEA:36407"/>
        <dbReference type="ChEBI" id="CHEBI:15377"/>
        <dbReference type="ChEBI" id="CHEBI:17544"/>
        <dbReference type="ChEBI" id="CHEBI:30616"/>
        <dbReference type="ChEBI" id="CHEBI:33019"/>
        <dbReference type="ChEBI" id="CHEBI:57926"/>
        <dbReference type="ChEBI" id="CHEBI:73682"/>
        <dbReference type="EC" id="2.7.7.87"/>
    </reaction>
</comment>
<evidence type="ECO:0000256" key="8">
    <source>
        <dbReference type="ARBA" id="ARBA00022741"/>
    </source>
</evidence>
<dbReference type="EC" id="2.7.7.87" evidence="3"/>
<keyword evidence="8" id="KW-0547">Nucleotide-binding</keyword>
<comment type="subcellular location">
    <subcellularLocation>
        <location evidence="1">Cytoplasm</location>
    </subcellularLocation>
</comment>
<comment type="caution">
    <text evidence="13">The sequence shown here is derived from an EMBL/GenBank/DDBJ whole genome shotgun (WGS) entry which is preliminary data.</text>
</comment>
<accession>A0A7C4ZC46</accession>
<keyword evidence="6" id="KW-0819">tRNA processing</keyword>
<organism evidence="13">
    <name type="scientific">Oceanithermus profundus</name>
    <dbReference type="NCBI Taxonomy" id="187137"/>
    <lineage>
        <taxon>Bacteria</taxon>
        <taxon>Thermotogati</taxon>
        <taxon>Deinococcota</taxon>
        <taxon>Deinococci</taxon>
        <taxon>Thermales</taxon>
        <taxon>Thermaceae</taxon>
        <taxon>Oceanithermus</taxon>
    </lineage>
</organism>
<keyword evidence="5" id="KW-0808">Transferase</keyword>